<comment type="caution">
    <text evidence="4">The sequence shown here is derived from an EMBL/GenBank/DDBJ whole genome shotgun (WGS) entry which is preliminary data.</text>
</comment>
<reference evidence="4 5" key="1">
    <citation type="journal article" date="2015" name="PLoS ONE">
        <title>Rice-Infecting Pseudomonas Genomes Are Highly Accessorized and Harbor Multiple Putative Virulence Mechanisms to Cause Sheath Brown Rot.</title>
        <authorList>
            <person name="Quibod I.L."/>
            <person name="Grande G."/>
            <person name="Oreiro E.G."/>
            <person name="Borja F.N."/>
            <person name="Dossa G.S."/>
            <person name="Mauleon R."/>
            <person name="Cruz C.V."/>
            <person name="Oliva R."/>
        </authorList>
    </citation>
    <scope>NUCLEOTIDE SEQUENCE [LARGE SCALE GENOMIC DNA]</scope>
    <source>
        <strain evidence="4 5">IRRI 6609</strain>
    </source>
</reference>
<protein>
    <submittedName>
        <fullName evidence="4">Diaminopropionate ammonia-lyase family</fullName>
        <ecNumber evidence="4">4.3.1.15</ecNumber>
    </submittedName>
</protein>
<dbReference type="SUPFAM" id="SSF53686">
    <property type="entry name" value="Tryptophan synthase beta subunit-like PLP-dependent enzymes"/>
    <property type="match status" value="1"/>
</dbReference>
<dbReference type="RefSeq" id="WP_054064202.1">
    <property type="nucleotide sequence ID" value="NZ_JAQMZR010000020.1"/>
</dbReference>
<dbReference type="AlphaFoldDB" id="A0A0N0E1X5"/>
<organism evidence="4 5">
    <name type="scientific">Pseudomonas asplenii</name>
    <dbReference type="NCBI Taxonomy" id="53407"/>
    <lineage>
        <taxon>Bacteria</taxon>
        <taxon>Pseudomonadati</taxon>
        <taxon>Pseudomonadota</taxon>
        <taxon>Gammaproteobacteria</taxon>
        <taxon>Pseudomonadales</taxon>
        <taxon>Pseudomonadaceae</taxon>
        <taxon>Pseudomonas</taxon>
    </lineage>
</organism>
<dbReference type="EC" id="4.3.1.15" evidence="4"/>
<accession>A0A0N0E1X5</accession>
<comment type="cofactor">
    <cofactor evidence="1">
        <name>pyridoxal 5'-phosphate</name>
        <dbReference type="ChEBI" id="CHEBI:597326"/>
    </cofactor>
</comment>
<dbReference type="Proteomes" id="UP000037931">
    <property type="component" value="Unassembled WGS sequence"/>
</dbReference>
<dbReference type="InterPro" id="IPR036052">
    <property type="entry name" value="TrpB-like_PALP_sf"/>
</dbReference>
<dbReference type="PATRIC" id="fig|50340.43.peg.2981"/>
<dbReference type="Gene3D" id="3.40.50.1100">
    <property type="match status" value="2"/>
</dbReference>
<dbReference type="GO" id="GO:0030170">
    <property type="term" value="F:pyridoxal phosphate binding"/>
    <property type="evidence" value="ECO:0007669"/>
    <property type="project" value="InterPro"/>
</dbReference>
<evidence type="ECO:0000259" key="3">
    <source>
        <dbReference type="Pfam" id="PF00291"/>
    </source>
</evidence>
<dbReference type="GO" id="GO:0008838">
    <property type="term" value="F:diaminopropionate ammonia-lyase activity"/>
    <property type="evidence" value="ECO:0007669"/>
    <property type="project" value="UniProtKB-EC"/>
</dbReference>
<keyword evidence="4" id="KW-0456">Lyase</keyword>
<name>A0A0N0E1X5_9PSED</name>
<sequence length="410" mass="42951">MLIANPKATRQPYPDSLQSLMSIAKAQESRQWLAPWKRLNAGATPLYSLPDLARELGIAHLSVKDESVRSPLGSFKALGAPVALLRLILGTFPERRLEPHKLLDGRYAEALADFTVISATDGNHGKGLAAAAQSIGCRCVIVLHAHVSIEREQAIAAYGATIVRIAGNYDESVQEAAALARAHGWTVVSDTSYEGYEVIPRDVMQGYGTIAAEIVEATADAQVPAFTHVFLQGGVGGLAAGIASYLWQQQGAQRPSFVMVEPEQADCLYQSALQGKPAKATGSVDSVMAGLACGETSPLAWRFLEPCVDFFMTIEDDEAVAAMGRLAAGSAGDIPLVAGESGVAGLAGLVRLVKEGGAAAVGLDANSRVLIINTEGATAPGVYAELLGETADAVLERQHAWTPHCPGAAT</sequence>
<gene>
    <name evidence="4" type="ORF">PF66_05273</name>
</gene>
<evidence type="ECO:0000313" key="4">
    <source>
        <dbReference type="EMBL" id="KPA88221.1"/>
    </source>
</evidence>
<dbReference type="NCBIfam" id="TIGR01747">
    <property type="entry name" value="diampropi_NH3ly"/>
    <property type="match status" value="1"/>
</dbReference>
<keyword evidence="2" id="KW-0663">Pyridoxal phosphate</keyword>
<evidence type="ECO:0000313" key="5">
    <source>
        <dbReference type="Proteomes" id="UP000037931"/>
    </source>
</evidence>
<dbReference type="InterPro" id="IPR010081">
    <property type="entry name" value="DiNH2opropionate_NH3_lyase"/>
</dbReference>
<dbReference type="NCBIfam" id="NF006058">
    <property type="entry name" value="PRK08206.1"/>
    <property type="match status" value="1"/>
</dbReference>
<dbReference type="Pfam" id="PF00291">
    <property type="entry name" value="PALP"/>
    <property type="match status" value="1"/>
</dbReference>
<dbReference type="OrthoDB" id="34584at2"/>
<proteinExistence type="predicted"/>
<dbReference type="InterPro" id="IPR001926">
    <property type="entry name" value="TrpB-like_PALP"/>
</dbReference>
<dbReference type="EMBL" id="JSYZ01000022">
    <property type="protein sequence ID" value="KPA88221.1"/>
    <property type="molecule type" value="Genomic_DNA"/>
</dbReference>
<keyword evidence="5" id="KW-1185">Reference proteome</keyword>
<dbReference type="PANTHER" id="PTHR42937:SF1">
    <property type="entry name" value="DIAMINOPROPIONATE AMMONIA-LYASE"/>
    <property type="match status" value="1"/>
</dbReference>
<evidence type="ECO:0000256" key="2">
    <source>
        <dbReference type="ARBA" id="ARBA00022898"/>
    </source>
</evidence>
<dbReference type="STRING" id="50340.PF66_05273"/>
<evidence type="ECO:0000256" key="1">
    <source>
        <dbReference type="ARBA" id="ARBA00001933"/>
    </source>
</evidence>
<feature type="domain" description="Tryptophan synthase beta chain-like PALP" evidence="3">
    <location>
        <begin position="39"/>
        <end position="357"/>
    </location>
</feature>
<dbReference type="PANTHER" id="PTHR42937">
    <property type="match status" value="1"/>
</dbReference>